<dbReference type="GO" id="GO:0003677">
    <property type="term" value="F:DNA binding"/>
    <property type="evidence" value="ECO:0007669"/>
    <property type="project" value="UniProtKB-KW"/>
</dbReference>
<dbReference type="AlphaFoldDB" id="A0A6N2RZ90"/>
<protein>
    <submittedName>
        <fullName evidence="3">DNA-binding protein HU</fullName>
    </submittedName>
</protein>
<dbReference type="Pfam" id="PF00216">
    <property type="entry name" value="Bac_DNA_binding"/>
    <property type="match status" value="1"/>
</dbReference>
<comment type="similarity">
    <text evidence="1">Belongs to the bacterial histone-like protein family.</text>
</comment>
<dbReference type="GO" id="GO:0030527">
    <property type="term" value="F:structural constituent of chromatin"/>
    <property type="evidence" value="ECO:0007669"/>
    <property type="project" value="InterPro"/>
</dbReference>
<organism evidence="3">
    <name type="scientific">Bacteroides faecis</name>
    <dbReference type="NCBI Taxonomy" id="674529"/>
    <lineage>
        <taxon>Bacteria</taxon>
        <taxon>Pseudomonadati</taxon>
        <taxon>Bacteroidota</taxon>
        <taxon>Bacteroidia</taxon>
        <taxon>Bacteroidales</taxon>
        <taxon>Bacteroidaceae</taxon>
        <taxon>Bacteroides</taxon>
    </lineage>
</organism>
<dbReference type="SUPFAM" id="SSF47729">
    <property type="entry name" value="IHF-like DNA-binding proteins"/>
    <property type="match status" value="1"/>
</dbReference>
<keyword evidence="2 3" id="KW-0238">DNA-binding</keyword>
<proteinExistence type="inferred from homology"/>
<evidence type="ECO:0000256" key="2">
    <source>
        <dbReference type="ARBA" id="ARBA00023125"/>
    </source>
</evidence>
<dbReference type="EMBL" id="CACRSZ010000020">
    <property type="protein sequence ID" value="VYS86693.1"/>
    <property type="molecule type" value="Genomic_DNA"/>
</dbReference>
<evidence type="ECO:0000256" key="1">
    <source>
        <dbReference type="ARBA" id="ARBA00010529"/>
    </source>
</evidence>
<dbReference type="InterPro" id="IPR000119">
    <property type="entry name" value="Hist_DNA-bd"/>
</dbReference>
<dbReference type="InterPro" id="IPR010992">
    <property type="entry name" value="IHF-like_DNA-bd_dom_sf"/>
</dbReference>
<evidence type="ECO:0000313" key="3">
    <source>
        <dbReference type="EMBL" id="VYS86693.1"/>
    </source>
</evidence>
<dbReference type="Gene3D" id="4.10.520.10">
    <property type="entry name" value="IHF-like DNA-binding proteins"/>
    <property type="match status" value="1"/>
</dbReference>
<sequence length="116" mass="13212">MNKEQLIADAARRSGMTQREIRNGLNALIESLVEAFENDIDVAIAGLGTFQVRKRSNVKKYLPEDGKGPIKGIKGSRAMCIVPDRRFIKFNPAPYINREYREDHSPRLIKVDNKKN</sequence>
<name>A0A6N2RZ90_9BACE</name>
<reference evidence="3" key="1">
    <citation type="submission" date="2019-11" db="EMBL/GenBank/DDBJ databases">
        <authorList>
            <person name="Feng L."/>
        </authorList>
    </citation>
    <scope>NUCLEOTIDE SEQUENCE</scope>
    <source>
        <strain evidence="3">BfaecisLFYP10</strain>
    </source>
</reference>
<accession>A0A6N2RZ90</accession>
<gene>
    <name evidence="3" type="primary">hup_1</name>
    <name evidence="3" type="ORF">BFLFYP10_00780</name>
</gene>